<organism evidence="2 3">
    <name type="scientific">Spirulina subsalsa FACHB-351</name>
    <dbReference type="NCBI Taxonomy" id="234711"/>
    <lineage>
        <taxon>Bacteria</taxon>
        <taxon>Bacillati</taxon>
        <taxon>Cyanobacteriota</taxon>
        <taxon>Cyanophyceae</taxon>
        <taxon>Spirulinales</taxon>
        <taxon>Spirulinaceae</taxon>
        <taxon>Spirulina</taxon>
    </lineage>
</organism>
<dbReference type="EMBL" id="JAIHOM010000089">
    <property type="protein sequence ID" value="MCW6037779.1"/>
    <property type="molecule type" value="Genomic_DNA"/>
</dbReference>
<keyword evidence="3" id="KW-1185">Reference proteome</keyword>
<dbReference type="InterPro" id="IPR036243">
    <property type="entry name" value="PSI_PsaX_sf"/>
</dbReference>
<comment type="caution">
    <text evidence="2">The sequence shown here is derived from an EMBL/GenBank/DDBJ whole genome shotgun (WGS) entry which is preliminary data.</text>
</comment>
<dbReference type="Pfam" id="PF08078">
    <property type="entry name" value="PsaX"/>
    <property type="match status" value="1"/>
</dbReference>
<dbReference type="Proteomes" id="UP001526426">
    <property type="component" value="Unassembled WGS sequence"/>
</dbReference>
<dbReference type="InterPro" id="IPR012986">
    <property type="entry name" value="PSI_PsaX"/>
</dbReference>
<gene>
    <name evidence="2" type="ORF">K4A83_16090</name>
</gene>
<evidence type="ECO:0000256" key="1">
    <source>
        <dbReference type="SAM" id="Phobius"/>
    </source>
</evidence>
<reference evidence="2 3" key="1">
    <citation type="submission" date="2021-08" db="EMBL/GenBank/DDBJ databases">
        <title>Draft genome sequence of Spirulina subsalsa with high tolerance to salinity and hype-accumulation of phycocyanin.</title>
        <authorList>
            <person name="Pei H."/>
            <person name="Jiang L."/>
        </authorList>
    </citation>
    <scope>NUCLEOTIDE SEQUENCE [LARGE SCALE GENOMIC DNA]</scope>
    <source>
        <strain evidence="2 3">FACHB-351</strain>
    </source>
</reference>
<sequence>MADRPVPNGKPPYTFRVLWAGLLLGVNILVAAIYAGILDI</sequence>
<proteinExistence type="predicted"/>
<dbReference type="RefSeq" id="WP_265265651.1">
    <property type="nucleotide sequence ID" value="NZ_JAIHOM010000089.1"/>
</dbReference>
<keyword evidence="1" id="KW-0812">Transmembrane</keyword>
<accession>A0ABT3L9J9</accession>
<evidence type="ECO:0000313" key="3">
    <source>
        <dbReference type="Proteomes" id="UP001526426"/>
    </source>
</evidence>
<keyword evidence="1" id="KW-0472">Membrane</keyword>
<dbReference type="SUPFAM" id="SSF81552">
    <property type="entry name" value="Subunit PsaX of photosystem I reaction centre"/>
    <property type="match status" value="1"/>
</dbReference>
<name>A0ABT3L9J9_9CYAN</name>
<keyword evidence="1" id="KW-1133">Transmembrane helix</keyword>
<protein>
    <submittedName>
        <fullName evidence="2">Photosystem I protein PsaX</fullName>
    </submittedName>
</protein>
<feature type="transmembrane region" description="Helical" evidence="1">
    <location>
        <begin position="17"/>
        <end position="37"/>
    </location>
</feature>
<evidence type="ECO:0000313" key="2">
    <source>
        <dbReference type="EMBL" id="MCW6037779.1"/>
    </source>
</evidence>